<keyword evidence="1" id="KW-0472">Membrane</keyword>
<dbReference type="AlphaFoldDB" id="A0AA40IT85"/>
<dbReference type="EMBL" id="JENW01000112">
    <property type="protein sequence ID" value="KEI14851.1"/>
    <property type="molecule type" value="Genomic_DNA"/>
</dbReference>
<name>A0AA40IT85_CLONO</name>
<sequence>MKRDLQESIKSLYDSVPPCSKEYGIEETILRVRQLVIQPQQTKASFWQFFFAQFSLIRKKVWIIQMLIVLLCSIRLVYFSEGIDTLVMISSTAPLLIIAGIQEVTRSYKYKTFEIELSTIYSFKQLILTRITILGLVDIFVLTILLILSGINLNLNLIVLILYIFVPFLITCFTSLFILNYFRNTDCNYICIVMGIAIVALVTVTATFWPNLYKPSAYLLWGVLFIIAFIGVVEEIYKLVKNCGENSESMYTS</sequence>
<comment type="caution">
    <text evidence="2">The sequence shown here is derived from an EMBL/GenBank/DDBJ whole genome shotgun (WGS) entry which is preliminary data.</text>
</comment>
<feature type="transmembrane region" description="Helical" evidence="1">
    <location>
        <begin position="85"/>
        <end position="105"/>
    </location>
</feature>
<evidence type="ECO:0000256" key="1">
    <source>
        <dbReference type="SAM" id="Phobius"/>
    </source>
</evidence>
<evidence type="ECO:0000313" key="3">
    <source>
        <dbReference type="Proteomes" id="UP000027770"/>
    </source>
</evidence>
<dbReference type="Proteomes" id="UP000027770">
    <property type="component" value="Unassembled WGS sequence"/>
</dbReference>
<organism evidence="2 3">
    <name type="scientific">Clostridium novyi B str. ATCC 27606</name>
    <dbReference type="NCBI Taxonomy" id="1443123"/>
    <lineage>
        <taxon>Bacteria</taxon>
        <taxon>Bacillati</taxon>
        <taxon>Bacillota</taxon>
        <taxon>Clostridia</taxon>
        <taxon>Eubacteriales</taxon>
        <taxon>Clostridiaceae</taxon>
        <taxon>Clostridium</taxon>
    </lineage>
</organism>
<keyword evidence="3" id="KW-1185">Reference proteome</keyword>
<gene>
    <name evidence="2" type="ORF">Z959_01160</name>
</gene>
<keyword evidence="1" id="KW-0812">Transmembrane</keyword>
<evidence type="ECO:0000313" key="2">
    <source>
        <dbReference type="EMBL" id="KEI14851.1"/>
    </source>
</evidence>
<feature type="transmembrane region" description="Helical" evidence="1">
    <location>
        <begin position="157"/>
        <end position="182"/>
    </location>
</feature>
<proteinExistence type="predicted"/>
<dbReference type="RefSeq" id="WP_039220556.1">
    <property type="nucleotide sequence ID" value="NZ_JENW01000112.1"/>
</dbReference>
<feature type="transmembrane region" description="Helical" evidence="1">
    <location>
        <begin position="215"/>
        <end position="233"/>
    </location>
</feature>
<protein>
    <submittedName>
        <fullName evidence="2">Membrane protein</fullName>
    </submittedName>
</protein>
<accession>A0AA40IT85</accession>
<feature type="transmembrane region" description="Helical" evidence="1">
    <location>
        <begin position="189"/>
        <end position="209"/>
    </location>
</feature>
<reference evidence="2 3" key="1">
    <citation type="submission" date="2014-02" db="EMBL/GenBank/DDBJ databases">
        <title>Plasmidome dynamics in the species complex Clostridium novyi sensu lato converts strains of independent lineages into distinctly different pathogens.</title>
        <authorList>
            <person name="Skarin H."/>
            <person name="Segerman B."/>
        </authorList>
    </citation>
    <scope>NUCLEOTIDE SEQUENCE [LARGE SCALE GENOMIC DNA]</scope>
    <source>
        <strain evidence="2 3">ATCC 27606</strain>
    </source>
</reference>
<keyword evidence="1" id="KW-1133">Transmembrane helix</keyword>
<feature type="transmembrane region" description="Helical" evidence="1">
    <location>
        <begin position="126"/>
        <end position="151"/>
    </location>
</feature>
<feature type="transmembrane region" description="Helical" evidence="1">
    <location>
        <begin position="61"/>
        <end position="79"/>
    </location>
</feature>